<evidence type="ECO:0000313" key="2">
    <source>
        <dbReference type="EMBL" id="KAF3489118.1"/>
    </source>
</evidence>
<comment type="caution">
    <text evidence="2">The sequence shown here is derived from an EMBL/GenBank/DDBJ whole genome shotgun (WGS) entry which is preliminary data.</text>
</comment>
<dbReference type="Proteomes" id="UP000712600">
    <property type="component" value="Unassembled WGS sequence"/>
</dbReference>
<evidence type="ECO:0000313" key="3">
    <source>
        <dbReference type="Proteomes" id="UP000712600"/>
    </source>
</evidence>
<sequence>MAAETIDIGGEDQPVGGDQTSQGTEVGMWKCQLSQDHRMHVRTDLPKVADYANSTPQLVPLRPYG</sequence>
<protein>
    <submittedName>
        <fullName evidence="2">Uncharacterized protein</fullName>
    </submittedName>
</protein>
<dbReference type="EMBL" id="QGKX02002183">
    <property type="protein sequence ID" value="KAF3489118.1"/>
    <property type="molecule type" value="Genomic_DNA"/>
</dbReference>
<reference evidence="2" key="1">
    <citation type="submission" date="2019-12" db="EMBL/GenBank/DDBJ databases">
        <title>Genome sequencing and annotation of Brassica cretica.</title>
        <authorList>
            <person name="Studholme D.J."/>
            <person name="Sarris P."/>
        </authorList>
    </citation>
    <scope>NUCLEOTIDE SEQUENCE</scope>
    <source>
        <strain evidence="2">PFS-109/04</strain>
        <tissue evidence="2">Leaf</tissue>
    </source>
</reference>
<evidence type="ECO:0000256" key="1">
    <source>
        <dbReference type="SAM" id="MobiDB-lite"/>
    </source>
</evidence>
<gene>
    <name evidence="2" type="ORF">F2Q69_00055555</name>
</gene>
<name>A0A8S9N5Q3_BRACR</name>
<dbReference type="AlphaFoldDB" id="A0A8S9N5Q3"/>
<organism evidence="2 3">
    <name type="scientific">Brassica cretica</name>
    <name type="common">Mustard</name>
    <dbReference type="NCBI Taxonomy" id="69181"/>
    <lineage>
        <taxon>Eukaryota</taxon>
        <taxon>Viridiplantae</taxon>
        <taxon>Streptophyta</taxon>
        <taxon>Embryophyta</taxon>
        <taxon>Tracheophyta</taxon>
        <taxon>Spermatophyta</taxon>
        <taxon>Magnoliopsida</taxon>
        <taxon>eudicotyledons</taxon>
        <taxon>Gunneridae</taxon>
        <taxon>Pentapetalae</taxon>
        <taxon>rosids</taxon>
        <taxon>malvids</taxon>
        <taxon>Brassicales</taxon>
        <taxon>Brassicaceae</taxon>
        <taxon>Brassiceae</taxon>
        <taxon>Brassica</taxon>
    </lineage>
</organism>
<accession>A0A8S9N5Q3</accession>
<feature type="region of interest" description="Disordered" evidence="1">
    <location>
        <begin position="1"/>
        <end position="23"/>
    </location>
</feature>
<proteinExistence type="predicted"/>